<dbReference type="PANTHER" id="PTHR11455:SF9">
    <property type="entry name" value="CRYPTOCHROME CIRCADIAN CLOCK 5 ISOFORM X1"/>
    <property type="match status" value="1"/>
</dbReference>
<feature type="binding site" evidence="4">
    <location>
        <position position="256"/>
    </location>
    <ligand>
        <name>FAD</name>
        <dbReference type="ChEBI" id="CHEBI:57692"/>
    </ligand>
</feature>
<organism evidence="8 9">
    <name type="scientific">Staphylococcus felis</name>
    <dbReference type="NCBI Taxonomy" id="46127"/>
    <lineage>
        <taxon>Bacteria</taxon>
        <taxon>Bacillati</taxon>
        <taxon>Bacillota</taxon>
        <taxon>Bacilli</taxon>
        <taxon>Bacillales</taxon>
        <taxon>Staphylococcaceae</taxon>
        <taxon>Staphylococcus</taxon>
    </lineage>
</organism>
<evidence type="ECO:0000256" key="6">
    <source>
        <dbReference type="RuleBase" id="RU004182"/>
    </source>
</evidence>
<keyword evidence="1 4" id="KW-0285">Flavoprotein</keyword>
<comment type="caution">
    <text evidence="8">The sequence shown here is derived from an EMBL/GenBank/DDBJ whole genome shotgun (WGS) entry which is preliminary data.</text>
</comment>
<dbReference type="InterPro" id="IPR014729">
    <property type="entry name" value="Rossmann-like_a/b/a_fold"/>
</dbReference>
<dbReference type="GO" id="GO:0006139">
    <property type="term" value="P:nucleobase-containing compound metabolic process"/>
    <property type="evidence" value="ECO:0007669"/>
    <property type="project" value="UniProtKB-ARBA"/>
</dbReference>
<dbReference type="Pfam" id="PF03441">
    <property type="entry name" value="FAD_binding_7"/>
    <property type="match status" value="1"/>
</dbReference>
<dbReference type="GO" id="GO:0009416">
    <property type="term" value="P:response to light stimulus"/>
    <property type="evidence" value="ECO:0007669"/>
    <property type="project" value="TreeGrafter"/>
</dbReference>
<dbReference type="GO" id="GO:0071949">
    <property type="term" value="F:FAD binding"/>
    <property type="evidence" value="ECO:0007669"/>
    <property type="project" value="TreeGrafter"/>
</dbReference>
<evidence type="ECO:0000256" key="5">
    <source>
        <dbReference type="PIRSR" id="PIRSR602081-2"/>
    </source>
</evidence>
<dbReference type="EMBL" id="QKXQ01000453">
    <property type="protein sequence ID" value="REH92833.1"/>
    <property type="molecule type" value="Genomic_DNA"/>
</dbReference>
<evidence type="ECO:0000259" key="7">
    <source>
        <dbReference type="PROSITE" id="PS51645"/>
    </source>
</evidence>
<feature type="binding site" evidence="4">
    <location>
        <begin position="259"/>
        <end position="266"/>
    </location>
    <ligand>
        <name>FAD</name>
        <dbReference type="ChEBI" id="CHEBI:57692"/>
    </ligand>
</feature>
<dbReference type="PRINTS" id="PR00147">
    <property type="entry name" value="DNAPHOTLYASE"/>
</dbReference>
<feature type="binding site" evidence="4">
    <location>
        <position position="209"/>
    </location>
    <ligand>
        <name>FAD</name>
        <dbReference type="ChEBI" id="CHEBI:57692"/>
    </ligand>
</feature>
<comment type="cofactor">
    <cofactor evidence="4">
        <name>FAD</name>
        <dbReference type="ChEBI" id="CHEBI:57692"/>
    </cofactor>
    <text evidence="4">Binds 1 FAD per subunit.</text>
</comment>
<sequence>MRLGVMLNRVFRLKHNPLFDEVISYQSEIEKLYVIVPIEDMSDAAEIKKNHYYEMVQGFIDDLKHHHIHPFIVPYEGLAEFVKKYDLTHILMPNDIMSYHLDIYDYPHVKLAFEKRDIQVIGCRVNHYFRPGNTLNQKGEPYKVFTSFYRANRPQLMRHDKPFDSYKQIVQYAEKGTNETKIQWQQSQNMERHAREAWMHFLSEDITHYKALTDDVSQSDVSRLGQYLAYGLLDIHEVINDLLDGYEADEVNYEAYLREIMFREFYYVLMTYYPNTATEAFSEKYRQMKWSHNEAHFEAWKKGQTGYPLVDAAMRKLNRTGYMHNRLRMVVSQFLTKHLFIDWTKGEAYFRQHLLDYDNASNVHGWQWSASTGTDAVPYFRMFNPIRQSERFDKNGYFIQSEVKELEGVSSKYIHEPTKYQKDLKTQYQIIIGTDYPKAIVDHQAAREYVMTQFKQL</sequence>
<feature type="domain" description="Photolyase/cryptochrome alpha/beta" evidence="7">
    <location>
        <begin position="1"/>
        <end position="128"/>
    </location>
</feature>
<dbReference type="AlphaFoldDB" id="A0A3E0IMS9"/>
<dbReference type="InterPro" id="IPR006050">
    <property type="entry name" value="DNA_photolyase_N"/>
</dbReference>
<evidence type="ECO:0000256" key="4">
    <source>
        <dbReference type="PIRSR" id="PIRSR602081-1"/>
    </source>
</evidence>
<evidence type="ECO:0000256" key="3">
    <source>
        <dbReference type="ARBA" id="ARBA00022991"/>
    </source>
</evidence>
<feature type="site" description="Electron transfer via tryptophanyl radical" evidence="5">
    <location>
        <position position="290"/>
    </location>
</feature>
<dbReference type="Proteomes" id="UP000256562">
    <property type="component" value="Unassembled WGS sequence"/>
</dbReference>
<gene>
    <name evidence="8" type="ORF">DOS83_09920</name>
</gene>
<dbReference type="InterPro" id="IPR002081">
    <property type="entry name" value="Cryptochrome/DNA_photolyase_1"/>
</dbReference>
<keyword evidence="2 4" id="KW-0274">FAD</keyword>
<dbReference type="SUPFAM" id="SSF52425">
    <property type="entry name" value="Cryptochrome/photolyase, N-terminal domain"/>
    <property type="match status" value="1"/>
</dbReference>
<evidence type="ECO:0000313" key="8">
    <source>
        <dbReference type="EMBL" id="REH92833.1"/>
    </source>
</evidence>
<evidence type="ECO:0000256" key="1">
    <source>
        <dbReference type="ARBA" id="ARBA00022630"/>
    </source>
</evidence>
<dbReference type="PROSITE" id="PS51645">
    <property type="entry name" value="PHR_CRY_ALPHA_BETA"/>
    <property type="match status" value="1"/>
</dbReference>
<comment type="similarity">
    <text evidence="6">Belongs to the DNA photolyase family.</text>
</comment>
<feature type="site" description="Electron transfer via tryptophanyl radical" evidence="5">
    <location>
        <position position="366"/>
    </location>
</feature>
<dbReference type="Pfam" id="PF00875">
    <property type="entry name" value="DNA_photolyase"/>
    <property type="match status" value="1"/>
</dbReference>
<dbReference type="OrthoDB" id="9772484at2"/>
<dbReference type="InterPro" id="IPR036134">
    <property type="entry name" value="Crypto/Photolyase_FAD-like_sf"/>
</dbReference>
<dbReference type="InterPro" id="IPR018394">
    <property type="entry name" value="DNA_photolyase_1_CS_C"/>
</dbReference>
<protein>
    <submittedName>
        <fullName evidence="8">Deoxyribodipyrimidine photo-lyase</fullName>
    </submittedName>
</protein>
<reference evidence="8 9" key="1">
    <citation type="journal article" date="2018" name="Vet. Microbiol.">
        <title>Characterisation of Staphylococcus felis isolated from cats using whole genome sequencing.</title>
        <authorList>
            <person name="Worthing K."/>
            <person name="Pang S."/>
            <person name="Trott D.J."/>
            <person name="Abraham S."/>
            <person name="Coombs G.W."/>
            <person name="Jordan D."/>
            <person name="McIntyre L."/>
            <person name="Davies M.R."/>
            <person name="Norris J."/>
        </authorList>
    </citation>
    <scope>NUCLEOTIDE SEQUENCE [LARGE SCALE GENOMIC DNA]</scope>
    <source>
        <strain evidence="8 9">F9</strain>
    </source>
</reference>
<name>A0A3E0IMS9_9STAP</name>
<dbReference type="InterPro" id="IPR005101">
    <property type="entry name" value="Cryptochr/Photolyase_FAD-bd"/>
</dbReference>
<dbReference type="GO" id="GO:0006950">
    <property type="term" value="P:response to stress"/>
    <property type="evidence" value="ECO:0007669"/>
    <property type="project" value="UniProtKB-ARBA"/>
</dbReference>
<evidence type="ECO:0000256" key="2">
    <source>
        <dbReference type="ARBA" id="ARBA00022827"/>
    </source>
</evidence>
<dbReference type="Gene3D" id="1.10.579.10">
    <property type="entry name" value="DNA Cyclobutane Dipyrimidine Photolyase, subunit A, domain 3"/>
    <property type="match status" value="1"/>
</dbReference>
<evidence type="ECO:0000313" key="9">
    <source>
        <dbReference type="Proteomes" id="UP000256562"/>
    </source>
</evidence>
<dbReference type="GO" id="GO:0003904">
    <property type="term" value="F:deoxyribodipyrimidine photo-lyase activity"/>
    <property type="evidence" value="ECO:0007669"/>
    <property type="project" value="TreeGrafter"/>
</dbReference>
<keyword evidence="3 6" id="KW-0157">Chromophore</keyword>
<dbReference type="RefSeq" id="WP_116094868.1">
    <property type="nucleotide sequence ID" value="NZ_QKXQ01000453.1"/>
</dbReference>
<accession>A0A3E0IMS9</accession>
<keyword evidence="8" id="KW-0456">Lyase</keyword>
<proteinExistence type="inferred from homology"/>
<feature type="binding site" evidence="4">
    <location>
        <begin position="356"/>
        <end position="358"/>
    </location>
    <ligand>
        <name>FAD</name>
        <dbReference type="ChEBI" id="CHEBI:57692"/>
    </ligand>
</feature>
<dbReference type="PANTHER" id="PTHR11455">
    <property type="entry name" value="CRYPTOCHROME"/>
    <property type="match status" value="1"/>
</dbReference>
<dbReference type="Gene3D" id="1.25.40.80">
    <property type="match status" value="1"/>
</dbReference>
<dbReference type="InterPro" id="IPR036155">
    <property type="entry name" value="Crypto/Photolyase_N_sf"/>
</dbReference>
<dbReference type="Gene3D" id="3.40.50.620">
    <property type="entry name" value="HUPs"/>
    <property type="match status" value="1"/>
</dbReference>
<dbReference type="GO" id="GO:0003677">
    <property type="term" value="F:DNA binding"/>
    <property type="evidence" value="ECO:0007669"/>
    <property type="project" value="TreeGrafter"/>
</dbReference>
<feature type="site" description="Electron transfer via tryptophanyl radical" evidence="5">
    <location>
        <position position="343"/>
    </location>
</feature>
<dbReference type="PROSITE" id="PS00394">
    <property type="entry name" value="DNA_PHOTOLYASES_1_1"/>
    <property type="match status" value="1"/>
</dbReference>
<dbReference type="SUPFAM" id="SSF48173">
    <property type="entry name" value="Cryptochrome/photolyase FAD-binding domain"/>
    <property type="match status" value="1"/>
</dbReference>